<evidence type="ECO:0000259" key="1">
    <source>
        <dbReference type="Pfam" id="PF01261"/>
    </source>
</evidence>
<keyword evidence="2" id="KW-0413">Isomerase</keyword>
<evidence type="ECO:0000313" key="3">
    <source>
        <dbReference type="Proteomes" id="UP000316855"/>
    </source>
</evidence>
<dbReference type="KEGG" id="gax:Pan161_55220"/>
<dbReference type="EMBL" id="CP036343">
    <property type="protein sequence ID" value="QDT93835.1"/>
    <property type="molecule type" value="Genomic_DNA"/>
</dbReference>
<reference evidence="2 3" key="1">
    <citation type="submission" date="2019-02" db="EMBL/GenBank/DDBJ databases">
        <title>Deep-cultivation of Planctomycetes and their phenomic and genomic characterization uncovers novel biology.</title>
        <authorList>
            <person name="Wiegand S."/>
            <person name="Jogler M."/>
            <person name="Boedeker C."/>
            <person name="Pinto D."/>
            <person name="Vollmers J."/>
            <person name="Rivas-Marin E."/>
            <person name="Kohn T."/>
            <person name="Peeters S.H."/>
            <person name="Heuer A."/>
            <person name="Rast P."/>
            <person name="Oberbeckmann S."/>
            <person name="Bunk B."/>
            <person name="Jeske O."/>
            <person name="Meyerdierks A."/>
            <person name="Storesund J.E."/>
            <person name="Kallscheuer N."/>
            <person name="Luecker S."/>
            <person name="Lage O.M."/>
            <person name="Pohl T."/>
            <person name="Merkel B.J."/>
            <person name="Hornburger P."/>
            <person name="Mueller R.-W."/>
            <person name="Bruemmer F."/>
            <person name="Labrenz M."/>
            <person name="Spormann A.M."/>
            <person name="Op den Camp H."/>
            <person name="Overmann J."/>
            <person name="Amann R."/>
            <person name="Jetten M.S.M."/>
            <person name="Mascher T."/>
            <person name="Medema M.H."/>
            <person name="Devos D.P."/>
            <person name="Kaster A.-K."/>
            <person name="Ovreas L."/>
            <person name="Rohde M."/>
            <person name="Galperin M.Y."/>
            <person name="Jogler C."/>
        </authorList>
    </citation>
    <scope>NUCLEOTIDE SEQUENCE [LARGE SCALE GENOMIC DNA]</scope>
    <source>
        <strain evidence="2 3">Pan161</strain>
    </source>
</reference>
<accession>A0A517VLJ4</accession>
<sequence length="278" mass="31381">MKPGYNTNGLAFHRWDDAIRLLAETGYQSVALTIDHYCLNPYAADLDCRLQEMQSLLQKFQLSSVIETGARFLLDPREKHEPTLLTADPKARVRRVDFLKRCVDLAAFLKSDAVSFWAGQLKEDLPREAALDRLAAGCRELIAYAAEKEVRLAFEPEPGMLIETLQDFAELNERVSHPSFGLTVDIGHLQCMGELPISQSLAPWKDRIFNIHIEDMVQGEHDHLRFGAGDIDFPDVIQGLRQIEYPGGLHVELSRHSHMAPDVVRESYAFLTDLIQAG</sequence>
<dbReference type="Gene3D" id="3.20.20.150">
    <property type="entry name" value="Divalent-metal-dependent TIM barrel enzymes"/>
    <property type="match status" value="1"/>
</dbReference>
<dbReference type="PANTHER" id="PTHR12110:SF52">
    <property type="entry name" value="XYLOSE ISOMERASE"/>
    <property type="match status" value="1"/>
</dbReference>
<dbReference type="GO" id="GO:0034015">
    <property type="term" value="F:L-ribulose-5-phosphate 3-epimerase activity"/>
    <property type="evidence" value="ECO:0007669"/>
    <property type="project" value="UniProtKB-EC"/>
</dbReference>
<dbReference type="OrthoDB" id="1900402at2"/>
<dbReference type="PANTHER" id="PTHR12110">
    <property type="entry name" value="HYDROXYPYRUVATE ISOMERASE"/>
    <property type="match status" value="1"/>
</dbReference>
<keyword evidence="3" id="KW-1185">Reference proteome</keyword>
<dbReference type="RefSeq" id="WP_145231803.1">
    <property type="nucleotide sequence ID" value="NZ_CP036343.1"/>
</dbReference>
<dbReference type="Pfam" id="PF01261">
    <property type="entry name" value="AP_endonuc_2"/>
    <property type="match status" value="1"/>
</dbReference>
<dbReference type="SUPFAM" id="SSF51658">
    <property type="entry name" value="Xylose isomerase-like"/>
    <property type="match status" value="1"/>
</dbReference>
<dbReference type="InterPro" id="IPR013022">
    <property type="entry name" value="Xyl_isomerase-like_TIM-brl"/>
</dbReference>
<gene>
    <name evidence="2" type="primary">ulaE_2</name>
    <name evidence="2" type="ORF">Pan161_55220</name>
</gene>
<dbReference type="EC" id="5.1.3.22" evidence="2"/>
<dbReference type="AlphaFoldDB" id="A0A517VLJ4"/>
<feature type="domain" description="Xylose isomerase-like TIM barrel" evidence="1">
    <location>
        <begin position="19"/>
        <end position="273"/>
    </location>
</feature>
<evidence type="ECO:0000313" key="2">
    <source>
        <dbReference type="EMBL" id="QDT93835.1"/>
    </source>
</evidence>
<protein>
    <submittedName>
        <fullName evidence="2">L-ribulose-5-phosphate 3-epimerase UlaE</fullName>
        <ecNumber evidence="2">5.1.3.22</ecNumber>
    </submittedName>
</protein>
<name>A0A517VLJ4_9PLAN</name>
<dbReference type="InterPro" id="IPR036237">
    <property type="entry name" value="Xyl_isomerase-like_sf"/>
</dbReference>
<proteinExistence type="predicted"/>
<dbReference type="InterPro" id="IPR050312">
    <property type="entry name" value="IolE/XylAMocC-like"/>
</dbReference>
<dbReference type="Proteomes" id="UP000316855">
    <property type="component" value="Chromosome"/>
</dbReference>
<organism evidence="2 3">
    <name type="scientific">Gimesia algae</name>
    <dbReference type="NCBI Taxonomy" id="2527971"/>
    <lineage>
        <taxon>Bacteria</taxon>
        <taxon>Pseudomonadati</taxon>
        <taxon>Planctomycetota</taxon>
        <taxon>Planctomycetia</taxon>
        <taxon>Planctomycetales</taxon>
        <taxon>Planctomycetaceae</taxon>
        <taxon>Gimesia</taxon>
    </lineage>
</organism>